<name>A0A2T1GH40_9CYAN</name>
<evidence type="ECO:0008006" key="4">
    <source>
        <dbReference type="Google" id="ProtNLM"/>
    </source>
</evidence>
<organism evidence="2 3">
    <name type="scientific">Chamaesiphon polymorphus CCALA 037</name>
    <dbReference type="NCBI Taxonomy" id="2107692"/>
    <lineage>
        <taxon>Bacteria</taxon>
        <taxon>Bacillati</taxon>
        <taxon>Cyanobacteriota</taxon>
        <taxon>Cyanophyceae</taxon>
        <taxon>Gomontiellales</taxon>
        <taxon>Chamaesiphonaceae</taxon>
        <taxon>Chamaesiphon</taxon>
    </lineage>
</organism>
<dbReference type="AlphaFoldDB" id="A0A2T1GH40"/>
<accession>A0A2T1GH40</accession>
<keyword evidence="3" id="KW-1185">Reference proteome</keyword>
<dbReference type="Proteomes" id="UP000238937">
    <property type="component" value="Unassembled WGS sequence"/>
</dbReference>
<feature type="chain" id="PRO_5015580047" description="Spore coat protein U domain-containing protein" evidence="1">
    <location>
        <begin position="24"/>
        <end position="175"/>
    </location>
</feature>
<comment type="caution">
    <text evidence="2">The sequence shown here is derived from an EMBL/GenBank/DDBJ whole genome shotgun (WGS) entry which is preliminary data.</text>
</comment>
<evidence type="ECO:0000313" key="3">
    <source>
        <dbReference type="Proteomes" id="UP000238937"/>
    </source>
</evidence>
<sequence length="175" mass="17752">MNKFLSILAATGLLAAFAGTAHAAPPASSTSSVTSTVVVRPTCAMVVKSRGSVEGNATLPSKIGTEWGTQPQLETVCNTGGHTITANKPTFTLDGVPAPDNYLVRGGFGGGDGVYRALTTLGTLSENPASFEVTTTTSDGGDKFSLQARIETGLADSSLLRAGTYVATISVTLAP</sequence>
<keyword evidence="1" id="KW-0732">Signal</keyword>
<feature type="signal peptide" evidence="1">
    <location>
        <begin position="1"/>
        <end position="23"/>
    </location>
</feature>
<reference evidence="2 3" key="1">
    <citation type="submission" date="2018-03" db="EMBL/GenBank/DDBJ databases">
        <title>The ancient ancestry and fast evolution of plastids.</title>
        <authorList>
            <person name="Moore K.R."/>
            <person name="Magnabosco C."/>
            <person name="Momper L."/>
            <person name="Gold D.A."/>
            <person name="Bosak T."/>
            <person name="Fournier G.P."/>
        </authorList>
    </citation>
    <scope>NUCLEOTIDE SEQUENCE [LARGE SCALE GENOMIC DNA]</scope>
    <source>
        <strain evidence="2 3">CCALA 037</strain>
    </source>
</reference>
<proteinExistence type="predicted"/>
<evidence type="ECO:0000256" key="1">
    <source>
        <dbReference type="SAM" id="SignalP"/>
    </source>
</evidence>
<dbReference type="RefSeq" id="WP_106303729.1">
    <property type="nucleotide sequence ID" value="NZ_PVWO01000102.1"/>
</dbReference>
<protein>
    <recommendedName>
        <fullName evidence="4">Spore coat protein U domain-containing protein</fullName>
    </recommendedName>
</protein>
<evidence type="ECO:0000313" key="2">
    <source>
        <dbReference type="EMBL" id="PSB56917.1"/>
    </source>
</evidence>
<dbReference type="EMBL" id="PVWO01000102">
    <property type="protein sequence ID" value="PSB56917.1"/>
    <property type="molecule type" value="Genomic_DNA"/>
</dbReference>
<gene>
    <name evidence="2" type="ORF">C7B77_10235</name>
</gene>